<keyword evidence="2" id="KW-1185">Reference proteome</keyword>
<evidence type="ECO:0000313" key="2">
    <source>
        <dbReference type="Proteomes" id="UP000054359"/>
    </source>
</evidence>
<dbReference type="STRING" id="407821.A0A087TFQ7"/>
<sequence length="69" mass="7336">MAVAEVKEMAAEDVSVPEKGDRDLIDIVNELQNKLAASGHSLDVSLPQIVVVGCQSAGKSSVLENFVKR</sequence>
<dbReference type="OrthoDB" id="5061070at2759"/>
<dbReference type="SUPFAM" id="SSF52540">
    <property type="entry name" value="P-loop containing nucleoside triphosphate hydrolases"/>
    <property type="match status" value="1"/>
</dbReference>
<proteinExistence type="predicted"/>
<protein>
    <submittedName>
        <fullName evidence="1">Dynamin-1</fullName>
    </submittedName>
</protein>
<organism evidence="1 2">
    <name type="scientific">Stegodyphus mimosarum</name>
    <name type="common">African social velvet spider</name>
    <dbReference type="NCBI Taxonomy" id="407821"/>
    <lineage>
        <taxon>Eukaryota</taxon>
        <taxon>Metazoa</taxon>
        <taxon>Ecdysozoa</taxon>
        <taxon>Arthropoda</taxon>
        <taxon>Chelicerata</taxon>
        <taxon>Arachnida</taxon>
        <taxon>Araneae</taxon>
        <taxon>Araneomorphae</taxon>
        <taxon>Entelegynae</taxon>
        <taxon>Eresoidea</taxon>
        <taxon>Eresidae</taxon>
        <taxon>Stegodyphus</taxon>
    </lineage>
</organism>
<accession>A0A087TFQ7</accession>
<reference evidence="1 2" key="1">
    <citation type="submission" date="2013-11" db="EMBL/GenBank/DDBJ databases">
        <title>Genome sequencing of Stegodyphus mimosarum.</title>
        <authorList>
            <person name="Bechsgaard J."/>
        </authorList>
    </citation>
    <scope>NUCLEOTIDE SEQUENCE [LARGE SCALE GENOMIC DNA]</scope>
</reference>
<dbReference type="AlphaFoldDB" id="A0A087TFQ7"/>
<dbReference type="OMA" id="VMEYEYL"/>
<dbReference type="Proteomes" id="UP000054359">
    <property type="component" value="Unassembled WGS sequence"/>
</dbReference>
<dbReference type="EMBL" id="KK115014">
    <property type="protein sequence ID" value="KFM63946.1"/>
    <property type="molecule type" value="Genomic_DNA"/>
</dbReference>
<gene>
    <name evidence="1" type="ORF">X975_00567</name>
</gene>
<name>A0A087TFQ7_STEMI</name>
<dbReference type="InterPro" id="IPR027417">
    <property type="entry name" value="P-loop_NTPase"/>
</dbReference>
<feature type="non-terminal residue" evidence="1">
    <location>
        <position position="69"/>
    </location>
</feature>
<dbReference type="Gene3D" id="3.40.50.300">
    <property type="entry name" value="P-loop containing nucleotide triphosphate hydrolases"/>
    <property type="match status" value="1"/>
</dbReference>
<evidence type="ECO:0000313" key="1">
    <source>
        <dbReference type="EMBL" id="KFM63946.1"/>
    </source>
</evidence>